<evidence type="ECO:0000256" key="2">
    <source>
        <dbReference type="ARBA" id="ARBA00022723"/>
    </source>
</evidence>
<dbReference type="PANTHER" id="PTHR33357">
    <property type="entry name" value="METALLOTHIONEIN-LIKE PROTEIN 3"/>
    <property type="match status" value="1"/>
</dbReference>
<evidence type="ECO:0000313" key="4">
    <source>
        <dbReference type="EMBL" id="KAK7405251.1"/>
    </source>
</evidence>
<dbReference type="GO" id="GO:0008270">
    <property type="term" value="F:zinc ion binding"/>
    <property type="evidence" value="ECO:0007669"/>
    <property type="project" value="InterPro"/>
</dbReference>
<comment type="caution">
    <text evidence="4">The sequence shown here is derived from an EMBL/GenBank/DDBJ whole genome shotgun (WGS) entry which is preliminary data.</text>
</comment>
<dbReference type="PANTHER" id="PTHR33357:SF3">
    <property type="entry name" value="METALLOTHIONEIN-LIKE PROTEIN 3"/>
    <property type="match status" value="1"/>
</dbReference>
<proteinExistence type="inferred from homology"/>
<dbReference type="GO" id="GO:0006878">
    <property type="term" value="P:intracellular copper ion homeostasis"/>
    <property type="evidence" value="ECO:0007669"/>
    <property type="project" value="InterPro"/>
</dbReference>
<dbReference type="EMBL" id="JAYMYS010000002">
    <property type="protein sequence ID" value="KAK7405251.1"/>
    <property type="molecule type" value="Genomic_DNA"/>
</dbReference>
<keyword evidence="2" id="KW-0479">Metal-binding</keyword>
<reference evidence="4 5" key="1">
    <citation type="submission" date="2024-01" db="EMBL/GenBank/DDBJ databases">
        <title>The genomes of 5 underutilized Papilionoideae crops provide insights into root nodulation and disease resistanc.</title>
        <authorList>
            <person name="Jiang F."/>
        </authorList>
    </citation>
    <scope>NUCLEOTIDE SEQUENCE [LARGE SCALE GENOMIC DNA]</scope>
    <source>
        <strain evidence="4">DUOXIRENSHENG_FW03</strain>
        <tissue evidence="4">Leaves</tissue>
    </source>
</reference>
<comment type="similarity">
    <text evidence="1">Belongs to the metallothionein superfamily. Type 15 family.</text>
</comment>
<organism evidence="4 5">
    <name type="scientific">Psophocarpus tetragonolobus</name>
    <name type="common">Winged bean</name>
    <name type="synonym">Dolichos tetragonolobus</name>
    <dbReference type="NCBI Taxonomy" id="3891"/>
    <lineage>
        <taxon>Eukaryota</taxon>
        <taxon>Viridiplantae</taxon>
        <taxon>Streptophyta</taxon>
        <taxon>Embryophyta</taxon>
        <taxon>Tracheophyta</taxon>
        <taxon>Spermatophyta</taxon>
        <taxon>Magnoliopsida</taxon>
        <taxon>eudicotyledons</taxon>
        <taxon>Gunneridae</taxon>
        <taxon>Pentapetalae</taxon>
        <taxon>rosids</taxon>
        <taxon>fabids</taxon>
        <taxon>Fabales</taxon>
        <taxon>Fabaceae</taxon>
        <taxon>Papilionoideae</taxon>
        <taxon>50 kb inversion clade</taxon>
        <taxon>NPAAA clade</taxon>
        <taxon>indigoferoid/millettioid clade</taxon>
        <taxon>Phaseoleae</taxon>
        <taxon>Psophocarpus</taxon>
    </lineage>
</organism>
<dbReference type="AlphaFoldDB" id="A0AAN9SSH5"/>
<evidence type="ECO:0000313" key="5">
    <source>
        <dbReference type="Proteomes" id="UP001386955"/>
    </source>
</evidence>
<dbReference type="Proteomes" id="UP001386955">
    <property type="component" value="Unassembled WGS sequence"/>
</dbReference>
<evidence type="ECO:0000256" key="3">
    <source>
        <dbReference type="ARBA" id="ARBA00022851"/>
    </source>
</evidence>
<name>A0AAN9SSH5_PSOTE</name>
<keyword evidence="5" id="KW-1185">Reference proteome</keyword>
<protein>
    <submittedName>
        <fullName evidence="4">Uncharacterized protein</fullName>
    </submittedName>
</protein>
<gene>
    <name evidence="4" type="ORF">VNO78_06450</name>
</gene>
<sequence length="98" mass="10453">MLPLSCYLSTSYKALNSNTKFISCALLSSSNPNMSNTCDNCDCADKSGCTKGNNYGLDIVETEKSYMETGIMDVPAAEHDGKCKCGPNCTCVDCNCGH</sequence>
<accession>A0AAN9SSH5</accession>
<dbReference type="InterPro" id="IPR044671">
    <property type="entry name" value="MT3"/>
</dbReference>
<dbReference type="GO" id="GO:0005507">
    <property type="term" value="F:copper ion binding"/>
    <property type="evidence" value="ECO:0007669"/>
    <property type="project" value="InterPro"/>
</dbReference>
<keyword evidence="3" id="KW-0480">Metal-thiolate cluster</keyword>
<evidence type="ECO:0000256" key="1">
    <source>
        <dbReference type="ARBA" id="ARBA00005802"/>
    </source>
</evidence>